<accession>A0A450SNL3</accession>
<protein>
    <recommendedName>
        <fullName evidence="2">DUF2934 domain-containing protein</fullName>
    </recommendedName>
</protein>
<dbReference type="AlphaFoldDB" id="A0A450SNL3"/>
<evidence type="ECO:0000313" key="1">
    <source>
        <dbReference type="EMBL" id="VFJ55367.1"/>
    </source>
</evidence>
<evidence type="ECO:0008006" key="2">
    <source>
        <dbReference type="Google" id="ProtNLM"/>
    </source>
</evidence>
<dbReference type="EMBL" id="CAADEY010000048">
    <property type="protein sequence ID" value="VFJ55367.1"/>
    <property type="molecule type" value="Genomic_DNA"/>
</dbReference>
<dbReference type="Pfam" id="PF11154">
    <property type="entry name" value="DUF2934"/>
    <property type="match status" value="1"/>
</dbReference>
<organism evidence="1">
    <name type="scientific">Candidatus Kentrum sp. DK</name>
    <dbReference type="NCBI Taxonomy" id="2126562"/>
    <lineage>
        <taxon>Bacteria</taxon>
        <taxon>Pseudomonadati</taxon>
        <taxon>Pseudomonadota</taxon>
        <taxon>Gammaproteobacteria</taxon>
        <taxon>Candidatus Kentrum</taxon>
    </lineage>
</organism>
<name>A0A450SNL3_9GAMM</name>
<gene>
    <name evidence="1" type="ORF">BECKDK2373C_GA0170839_104823</name>
</gene>
<sequence>MEDVSGNFIARSMVRKTRPVSGIGKAENGKGTDIIAAHPRVANGSRAISPEERWQAIAVMAYHLARTRGFVGNAVKYWLAAEKKVDAELAIQQSPM</sequence>
<proteinExistence type="predicted"/>
<dbReference type="InterPro" id="IPR021327">
    <property type="entry name" value="DUF2934"/>
</dbReference>
<reference evidence="1" key="1">
    <citation type="submission" date="2019-02" db="EMBL/GenBank/DDBJ databases">
        <authorList>
            <person name="Gruber-Vodicka R. H."/>
            <person name="Seah K. B. B."/>
        </authorList>
    </citation>
    <scope>NUCLEOTIDE SEQUENCE</scope>
    <source>
        <strain evidence="1">BECK_DK161</strain>
    </source>
</reference>